<comment type="caution">
    <text evidence="1">The sequence shown here is derived from an EMBL/GenBank/DDBJ whole genome shotgun (WGS) entry which is preliminary data.</text>
</comment>
<sequence length="87" mass="9221">RRYRDGVVLGLAISSRRTRIGHVGSRGRQQSGAARVLRAKAQAGCSIQRRSRYGQGYGVSSSSSCRVSSQQSVLAGIEGAAVVIVYP</sequence>
<feature type="non-terminal residue" evidence="1">
    <location>
        <position position="87"/>
    </location>
</feature>
<reference evidence="1" key="1">
    <citation type="journal article" date="2019" name="Sci. Rep.">
        <title>Draft genome of Tanacetum cinerariifolium, the natural source of mosquito coil.</title>
        <authorList>
            <person name="Yamashiro T."/>
            <person name="Shiraishi A."/>
            <person name="Satake H."/>
            <person name="Nakayama K."/>
        </authorList>
    </citation>
    <scope>NUCLEOTIDE SEQUENCE</scope>
</reference>
<protein>
    <submittedName>
        <fullName evidence="1">Uncharacterized protein</fullName>
    </submittedName>
</protein>
<feature type="non-terminal residue" evidence="1">
    <location>
        <position position="1"/>
    </location>
</feature>
<dbReference type="EMBL" id="BKCJ011786505">
    <property type="protein sequence ID" value="GFD52801.1"/>
    <property type="molecule type" value="Genomic_DNA"/>
</dbReference>
<evidence type="ECO:0000313" key="1">
    <source>
        <dbReference type="EMBL" id="GFD52801.1"/>
    </source>
</evidence>
<name>A0A699X6J9_TANCI</name>
<accession>A0A699X6J9</accession>
<dbReference type="AlphaFoldDB" id="A0A699X6J9"/>
<gene>
    <name evidence="1" type="ORF">Tci_924770</name>
</gene>
<proteinExistence type="predicted"/>
<organism evidence="1">
    <name type="scientific">Tanacetum cinerariifolium</name>
    <name type="common">Dalmatian daisy</name>
    <name type="synonym">Chrysanthemum cinerariifolium</name>
    <dbReference type="NCBI Taxonomy" id="118510"/>
    <lineage>
        <taxon>Eukaryota</taxon>
        <taxon>Viridiplantae</taxon>
        <taxon>Streptophyta</taxon>
        <taxon>Embryophyta</taxon>
        <taxon>Tracheophyta</taxon>
        <taxon>Spermatophyta</taxon>
        <taxon>Magnoliopsida</taxon>
        <taxon>eudicotyledons</taxon>
        <taxon>Gunneridae</taxon>
        <taxon>Pentapetalae</taxon>
        <taxon>asterids</taxon>
        <taxon>campanulids</taxon>
        <taxon>Asterales</taxon>
        <taxon>Asteraceae</taxon>
        <taxon>Asteroideae</taxon>
        <taxon>Anthemideae</taxon>
        <taxon>Anthemidinae</taxon>
        <taxon>Tanacetum</taxon>
    </lineage>
</organism>